<protein>
    <submittedName>
        <fullName evidence="2">Uncharacterized protein</fullName>
    </submittedName>
</protein>
<accession>A0A6N6K2T2</accession>
<dbReference type="RefSeq" id="WP_149692069.1">
    <property type="nucleotide sequence ID" value="NZ_QRDC01000013.1"/>
</dbReference>
<organism evidence="2 3">
    <name type="scientific">Citrobacter pasteurii</name>
    <dbReference type="NCBI Taxonomy" id="1563222"/>
    <lineage>
        <taxon>Bacteria</taxon>
        <taxon>Pseudomonadati</taxon>
        <taxon>Pseudomonadota</taxon>
        <taxon>Gammaproteobacteria</taxon>
        <taxon>Enterobacterales</taxon>
        <taxon>Enterobacteriaceae</taxon>
        <taxon>Citrobacter</taxon>
    </lineage>
</organism>
<evidence type="ECO:0000313" key="2">
    <source>
        <dbReference type="EMBL" id="KAA1276952.1"/>
    </source>
</evidence>
<proteinExistence type="predicted"/>
<reference evidence="2 3" key="1">
    <citation type="submission" date="2018-08" db="EMBL/GenBank/DDBJ databases">
        <title>Complete genomic analysis of a Citrobacter pasteurii isolated from cockles (Cerastoderma edule) containing a new chromosomic qnrB allele.</title>
        <authorList>
            <person name="Rodrigues A."/>
            <person name="Baptista T."/>
            <person name="Quesada A."/>
            <person name="Campos M.J."/>
        </authorList>
    </citation>
    <scope>NUCLEOTIDE SEQUENCE [LARGE SCALE GENOMIC DNA]</scope>
    <source>
        <strain evidence="2 3">BA18</strain>
    </source>
</reference>
<evidence type="ECO:0000256" key="1">
    <source>
        <dbReference type="SAM" id="MobiDB-lite"/>
    </source>
</evidence>
<evidence type="ECO:0000313" key="3">
    <source>
        <dbReference type="Proteomes" id="UP000468420"/>
    </source>
</evidence>
<comment type="caution">
    <text evidence="2">The sequence shown here is derived from an EMBL/GenBank/DDBJ whole genome shotgun (WGS) entry which is preliminary data.</text>
</comment>
<dbReference type="EMBL" id="QRDC01000013">
    <property type="protein sequence ID" value="KAA1276952.1"/>
    <property type="molecule type" value="Genomic_DNA"/>
</dbReference>
<feature type="region of interest" description="Disordered" evidence="1">
    <location>
        <begin position="47"/>
        <end position="74"/>
    </location>
</feature>
<dbReference type="Proteomes" id="UP000468420">
    <property type="component" value="Unassembled WGS sequence"/>
</dbReference>
<sequence length="74" mass="7985">MPELLRELKWSPDGCIVESIPAGVYSDGELPARAEEIATELGIIKFGDGDDHVSAGPEPEPEPEPEKTKRGKAK</sequence>
<name>A0A6N6K2T2_9ENTR</name>
<gene>
    <name evidence="2" type="ORF">DXF85_16570</name>
</gene>
<dbReference type="AlphaFoldDB" id="A0A6N6K2T2"/>